<keyword evidence="1" id="KW-1133">Transmembrane helix</keyword>
<evidence type="ECO:0000256" key="1">
    <source>
        <dbReference type="SAM" id="Phobius"/>
    </source>
</evidence>
<keyword evidence="1" id="KW-0472">Membrane</keyword>
<accession>A0A0F7LA76</accession>
<keyword evidence="1" id="KW-0812">Transmembrane</keyword>
<protein>
    <submittedName>
        <fullName evidence="2">Head-tail connector protein</fullName>
    </submittedName>
</protein>
<feature type="non-terminal residue" evidence="2">
    <location>
        <position position="68"/>
    </location>
</feature>
<reference evidence="2" key="1">
    <citation type="journal article" date="2015" name="Front. Microbiol.">
        <title>Combining genomic sequencing methods to explore viral diversity and reveal potential virus-host interactions.</title>
        <authorList>
            <person name="Chow C.E."/>
            <person name="Winget D.M."/>
            <person name="White R.A.III."/>
            <person name="Hallam S.J."/>
            <person name="Suttle C.A."/>
        </authorList>
    </citation>
    <scope>NUCLEOTIDE SEQUENCE</scope>
    <source>
        <strain evidence="2">Oxic3_4</strain>
    </source>
</reference>
<name>A0A0F7LA76_9VIRU</name>
<dbReference type="EMBL" id="KR029610">
    <property type="protein sequence ID" value="AKH48835.1"/>
    <property type="molecule type" value="Genomic_DNA"/>
</dbReference>
<reference evidence="2" key="2">
    <citation type="submission" date="2015-03" db="EMBL/GenBank/DDBJ databases">
        <authorList>
            <person name="Chow C.-E.T."/>
            <person name="Winget D.M."/>
            <person name="White R.A.III."/>
            <person name="Hallam S.J."/>
            <person name="Suttle C.A."/>
        </authorList>
    </citation>
    <scope>NUCLEOTIDE SEQUENCE</scope>
    <source>
        <strain evidence="2">Oxic3_4</strain>
    </source>
</reference>
<evidence type="ECO:0000313" key="2">
    <source>
        <dbReference type="EMBL" id="AKH48835.1"/>
    </source>
</evidence>
<feature type="transmembrane region" description="Helical" evidence="1">
    <location>
        <begin position="12"/>
        <end position="29"/>
    </location>
</feature>
<sequence length="68" mass="7670">MHCPITDGIMPEYIFVFIASGVFTLMGLGSRKFDSMDRRVDALELKISENYITKADFKAHQAALTLML</sequence>
<organism evidence="2">
    <name type="scientific">uncultured marine virus</name>
    <dbReference type="NCBI Taxonomy" id="186617"/>
    <lineage>
        <taxon>Viruses</taxon>
        <taxon>environmental samples</taxon>
    </lineage>
</organism>
<proteinExistence type="predicted"/>